<keyword evidence="1" id="KW-0472">Membrane</keyword>
<sequence length="215" mass="23807">MLPCYGLPQKPLQLYQLVMPPAGYQPVTTQNMHVSHAALRPPTPAYPVLAEDCAPYFGSDFRYHEAQVCRLSTCSGSCTERFCGIIPVLDQSQFLCILTNFWVILGLFLLAAILIIAGIITCICKSVCCLFSACLDCICCRKRSRVTVRQTTTTVAVTNVMPRQPMMPLVYNMVMPPPAGYQPLPSQPMCSASEDKYELPPRYPGEENVAFVESP</sequence>
<protein>
    <recommendedName>
        <fullName evidence="2">Shisa N-terminal domain-containing protein</fullName>
    </recommendedName>
</protein>
<accession>A0A974D2X1</accession>
<gene>
    <name evidence="3" type="ORF">XELAEV_18025738mg</name>
</gene>
<dbReference type="Proteomes" id="UP000694892">
    <property type="component" value="Chromosome 4S"/>
</dbReference>
<dbReference type="AlphaFoldDB" id="A0A974D2X1"/>
<proteinExistence type="predicted"/>
<feature type="transmembrane region" description="Helical" evidence="1">
    <location>
        <begin position="94"/>
        <end position="120"/>
    </location>
</feature>
<keyword evidence="1" id="KW-0812">Transmembrane</keyword>
<evidence type="ECO:0000256" key="1">
    <source>
        <dbReference type="SAM" id="Phobius"/>
    </source>
</evidence>
<reference evidence="4" key="1">
    <citation type="journal article" date="2016" name="Nature">
        <title>Genome evolution in the allotetraploid frog Xenopus laevis.</title>
        <authorList>
            <person name="Session A.M."/>
            <person name="Uno Y."/>
            <person name="Kwon T."/>
            <person name="Chapman J.A."/>
            <person name="Toyoda A."/>
            <person name="Takahashi S."/>
            <person name="Fukui A."/>
            <person name="Hikosaka A."/>
            <person name="Suzuki A."/>
            <person name="Kondo M."/>
            <person name="van Heeringen S.J."/>
            <person name="Quigley I."/>
            <person name="Heinz S."/>
            <person name="Ogino H."/>
            <person name="Ochi H."/>
            <person name="Hellsten U."/>
            <person name="Lyons J.B."/>
            <person name="Simakov O."/>
            <person name="Putnam N."/>
            <person name="Stites J."/>
            <person name="Kuroki Y."/>
            <person name="Tanaka T."/>
            <person name="Michiue T."/>
            <person name="Watanabe M."/>
            <person name="Bogdanovic O."/>
            <person name="Lister R."/>
            <person name="Georgiou G."/>
            <person name="Paranjpe S.S."/>
            <person name="van Kruijsbergen I."/>
            <person name="Shu S."/>
            <person name="Carlson J."/>
            <person name="Kinoshita T."/>
            <person name="Ohta Y."/>
            <person name="Mawaribuchi S."/>
            <person name="Jenkins J."/>
            <person name="Grimwood J."/>
            <person name="Schmutz J."/>
            <person name="Mitros T."/>
            <person name="Mozaffari S.V."/>
            <person name="Suzuki Y."/>
            <person name="Haramoto Y."/>
            <person name="Yamamoto T.S."/>
            <person name="Takagi C."/>
            <person name="Heald R."/>
            <person name="Miller K."/>
            <person name="Haudenschild C."/>
            <person name="Kitzman J."/>
            <person name="Nakayama T."/>
            <person name="Izutsu Y."/>
            <person name="Robert J."/>
            <person name="Fortriede J."/>
            <person name="Burns K."/>
            <person name="Lotay V."/>
            <person name="Karimi K."/>
            <person name="Yasuoka Y."/>
            <person name="Dichmann D.S."/>
            <person name="Flajnik M.F."/>
            <person name="Houston D.W."/>
            <person name="Shendure J."/>
            <person name="DuPasquier L."/>
            <person name="Vize P.D."/>
            <person name="Zorn A.M."/>
            <person name="Ito M."/>
            <person name="Marcotte E.M."/>
            <person name="Wallingford J.B."/>
            <person name="Ito Y."/>
            <person name="Asashima M."/>
            <person name="Ueno N."/>
            <person name="Matsuda Y."/>
            <person name="Veenstra G.J."/>
            <person name="Fujiyama A."/>
            <person name="Harland R.M."/>
            <person name="Taira M."/>
            <person name="Rokhsar D.S."/>
        </authorList>
    </citation>
    <scope>NUCLEOTIDE SEQUENCE [LARGE SCALE GENOMIC DNA]</scope>
    <source>
        <strain evidence="4">J</strain>
    </source>
</reference>
<dbReference type="InterPro" id="IPR053891">
    <property type="entry name" value="Shisa_N"/>
</dbReference>
<name>A0A974D2X1_XENLA</name>
<dbReference type="Pfam" id="PF13908">
    <property type="entry name" value="Shisa_N"/>
    <property type="match status" value="1"/>
</dbReference>
<evidence type="ECO:0000313" key="3">
    <source>
        <dbReference type="EMBL" id="OCT83201.1"/>
    </source>
</evidence>
<feature type="domain" description="Shisa N-terminal" evidence="2">
    <location>
        <begin position="51"/>
        <end position="83"/>
    </location>
</feature>
<evidence type="ECO:0000259" key="2">
    <source>
        <dbReference type="Pfam" id="PF13908"/>
    </source>
</evidence>
<dbReference type="EMBL" id="CM004473">
    <property type="protein sequence ID" value="OCT83201.1"/>
    <property type="molecule type" value="Genomic_DNA"/>
</dbReference>
<organism evidence="3 4">
    <name type="scientific">Xenopus laevis</name>
    <name type="common">African clawed frog</name>
    <dbReference type="NCBI Taxonomy" id="8355"/>
    <lineage>
        <taxon>Eukaryota</taxon>
        <taxon>Metazoa</taxon>
        <taxon>Chordata</taxon>
        <taxon>Craniata</taxon>
        <taxon>Vertebrata</taxon>
        <taxon>Euteleostomi</taxon>
        <taxon>Amphibia</taxon>
        <taxon>Batrachia</taxon>
        <taxon>Anura</taxon>
        <taxon>Pipoidea</taxon>
        <taxon>Pipidae</taxon>
        <taxon>Xenopodinae</taxon>
        <taxon>Xenopus</taxon>
        <taxon>Xenopus</taxon>
    </lineage>
</organism>
<keyword evidence="1" id="KW-1133">Transmembrane helix</keyword>
<evidence type="ECO:0000313" key="4">
    <source>
        <dbReference type="Proteomes" id="UP000694892"/>
    </source>
</evidence>